<keyword evidence="5" id="KW-0269">Exonuclease</keyword>
<protein>
    <recommendedName>
        <fullName evidence="8">3'-5' exonuclease</fullName>
    </recommendedName>
    <alternativeName>
        <fullName evidence="9">Werner Syndrome-like exonuclease</fullName>
    </alternativeName>
</protein>
<accession>A0A0B7MZ75</accession>
<evidence type="ECO:0000256" key="7">
    <source>
        <dbReference type="ARBA" id="ARBA00023242"/>
    </source>
</evidence>
<sequence>YSGALPSAAYIGYVYTSYMENLKSKIDAEMMKLGGVVLKGDHTFKIIKKIAKLKGVSIFTALYTLCNEFEEIRMMVLAPTKSLLHLEERFLEMMKTYLKNEEEKPRVFYTDNVIADQPSLERWIPSLKENVQHFNEETWCNADLPTYSIPSDVSILYLQSASQMNTMASRLINCLSSNDNGRITPIYVGFDCEWTTKYINKASFRQKISLVQIAYNKCVYLFHLDDTQQIPGQLKLLIEDVNVVKVGRCVKQDLVKLEADYGINRSS</sequence>
<evidence type="ECO:0000259" key="10">
    <source>
        <dbReference type="Pfam" id="PF01612"/>
    </source>
</evidence>
<evidence type="ECO:0000256" key="9">
    <source>
        <dbReference type="ARBA" id="ARBA00042761"/>
    </source>
</evidence>
<dbReference type="GO" id="GO:0006139">
    <property type="term" value="P:nucleobase-containing compound metabolic process"/>
    <property type="evidence" value="ECO:0007669"/>
    <property type="project" value="InterPro"/>
</dbReference>
<evidence type="ECO:0000313" key="12">
    <source>
        <dbReference type="Proteomes" id="UP000054107"/>
    </source>
</evidence>
<dbReference type="GO" id="GO:0003676">
    <property type="term" value="F:nucleic acid binding"/>
    <property type="evidence" value="ECO:0007669"/>
    <property type="project" value="InterPro"/>
</dbReference>
<keyword evidence="4" id="KW-0378">Hydrolase</keyword>
<comment type="subcellular location">
    <subcellularLocation>
        <location evidence="1">Nucleus</location>
    </subcellularLocation>
</comment>
<keyword evidence="12" id="KW-1185">Reference proteome</keyword>
<gene>
    <name evidence="11" type="primary">PARPA_01891.1 scaffold 1813</name>
</gene>
<dbReference type="STRING" id="35722.A0A0B7MZ75"/>
<dbReference type="PANTHER" id="PTHR13620">
    <property type="entry name" value="3-5 EXONUCLEASE"/>
    <property type="match status" value="1"/>
</dbReference>
<dbReference type="Gene3D" id="3.30.420.10">
    <property type="entry name" value="Ribonuclease H-like superfamily/Ribonuclease H"/>
    <property type="match status" value="1"/>
</dbReference>
<dbReference type="AlphaFoldDB" id="A0A0B7MZ75"/>
<dbReference type="InterPro" id="IPR012337">
    <property type="entry name" value="RNaseH-like_sf"/>
</dbReference>
<dbReference type="OrthoDB" id="2278185at2759"/>
<name>A0A0B7MZ75_9FUNG</name>
<feature type="domain" description="3'-5' exonuclease" evidence="10">
    <location>
        <begin position="179"/>
        <end position="264"/>
    </location>
</feature>
<dbReference type="SUPFAM" id="SSF53098">
    <property type="entry name" value="Ribonuclease H-like"/>
    <property type="match status" value="1"/>
</dbReference>
<dbReference type="GO" id="GO:0008408">
    <property type="term" value="F:3'-5' exonuclease activity"/>
    <property type="evidence" value="ECO:0007669"/>
    <property type="project" value="InterPro"/>
</dbReference>
<evidence type="ECO:0000256" key="5">
    <source>
        <dbReference type="ARBA" id="ARBA00022839"/>
    </source>
</evidence>
<feature type="non-terminal residue" evidence="11">
    <location>
        <position position="1"/>
    </location>
</feature>
<reference evidence="11 12" key="1">
    <citation type="submission" date="2014-09" db="EMBL/GenBank/DDBJ databases">
        <authorList>
            <person name="Ellenberger Sabrina"/>
        </authorList>
    </citation>
    <scope>NUCLEOTIDE SEQUENCE [LARGE SCALE GENOMIC DNA]</scope>
    <source>
        <strain evidence="11 12">CBS 412.66</strain>
    </source>
</reference>
<evidence type="ECO:0000256" key="8">
    <source>
        <dbReference type="ARBA" id="ARBA00040531"/>
    </source>
</evidence>
<dbReference type="GO" id="GO:0046872">
    <property type="term" value="F:metal ion binding"/>
    <property type="evidence" value="ECO:0007669"/>
    <property type="project" value="UniProtKB-KW"/>
</dbReference>
<keyword evidence="2" id="KW-0540">Nuclease</keyword>
<dbReference type="Proteomes" id="UP000054107">
    <property type="component" value="Unassembled WGS sequence"/>
</dbReference>
<dbReference type="PANTHER" id="PTHR13620:SF109">
    <property type="entry name" value="3'-5' EXONUCLEASE"/>
    <property type="match status" value="1"/>
</dbReference>
<keyword evidence="3" id="KW-0479">Metal-binding</keyword>
<dbReference type="EMBL" id="LN719727">
    <property type="protein sequence ID" value="CEP08555.1"/>
    <property type="molecule type" value="Genomic_DNA"/>
</dbReference>
<evidence type="ECO:0000256" key="4">
    <source>
        <dbReference type="ARBA" id="ARBA00022801"/>
    </source>
</evidence>
<evidence type="ECO:0000313" key="11">
    <source>
        <dbReference type="EMBL" id="CEP08555.1"/>
    </source>
</evidence>
<keyword evidence="6" id="KW-0460">Magnesium</keyword>
<evidence type="ECO:0000256" key="2">
    <source>
        <dbReference type="ARBA" id="ARBA00022722"/>
    </source>
</evidence>
<evidence type="ECO:0000256" key="6">
    <source>
        <dbReference type="ARBA" id="ARBA00022842"/>
    </source>
</evidence>
<dbReference type="InterPro" id="IPR002562">
    <property type="entry name" value="3'-5'_exonuclease_dom"/>
</dbReference>
<dbReference type="Pfam" id="PF01612">
    <property type="entry name" value="DNA_pol_A_exo1"/>
    <property type="match status" value="1"/>
</dbReference>
<dbReference type="GO" id="GO:0005634">
    <property type="term" value="C:nucleus"/>
    <property type="evidence" value="ECO:0007669"/>
    <property type="project" value="UniProtKB-SubCell"/>
</dbReference>
<dbReference type="InterPro" id="IPR051132">
    <property type="entry name" value="3-5_Exonuclease_domain"/>
</dbReference>
<keyword evidence="7" id="KW-0539">Nucleus</keyword>
<proteinExistence type="predicted"/>
<feature type="non-terminal residue" evidence="11">
    <location>
        <position position="267"/>
    </location>
</feature>
<dbReference type="InterPro" id="IPR036397">
    <property type="entry name" value="RNaseH_sf"/>
</dbReference>
<evidence type="ECO:0000256" key="1">
    <source>
        <dbReference type="ARBA" id="ARBA00004123"/>
    </source>
</evidence>
<evidence type="ECO:0000256" key="3">
    <source>
        <dbReference type="ARBA" id="ARBA00022723"/>
    </source>
</evidence>
<organism evidence="11 12">
    <name type="scientific">Parasitella parasitica</name>
    <dbReference type="NCBI Taxonomy" id="35722"/>
    <lineage>
        <taxon>Eukaryota</taxon>
        <taxon>Fungi</taxon>
        <taxon>Fungi incertae sedis</taxon>
        <taxon>Mucoromycota</taxon>
        <taxon>Mucoromycotina</taxon>
        <taxon>Mucoromycetes</taxon>
        <taxon>Mucorales</taxon>
        <taxon>Mucorineae</taxon>
        <taxon>Mucoraceae</taxon>
        <taxon>Parasitella</taxon>
    </lineage>
</organism>